<dbReference type="WBParaSite" id="EVEC_0001119801-mRNA-1">
    <property type="protein sequence ID" value="EVEC_0001119801-mRNA-1"/>
    <property type="gene ID" value="EVEC_0001119801"/>
</dbReference>
<dbReference type="EMBL" id="UXUI01010909">
    <property type="protein sequence ID" value="VDD95761.1"/>
    <property type="molecule type" value="Genomic_DNA"/>
</dbReference>
<evidence type="ECO:0000313" key="3">
    <source>
        <dbReference type="Proteomes" id="UP000274131"/>
    </source>
</evidence>
<feature type="transmembrane region" description="Helical" evidence="1">
    <location>
        <begin position="36"/>
        <end position="56"/>
    </location>
</feature>
<protein>
    <submittedName>
        <fullName evidence="4">G_PROTEIN_RECEP_F1_2 domain-containing protein</fullName>
    </submittedName>
</protein>
<dbReference type="OrthoDB" id="10062932at2759"/>
<keyword evidence="3" id="KW-1185">Reference proteome</keyword>
<organism evidence="4">
    <name type="scientific">Enterobius vermicularis</name>
    <name type="common">Human pinworm</name>
    <dbReference type="NCBI Taxonomy" id="51028"/>
    <lineage>
        <taxon>Eukaryota</taxon>
        <taxon>Metazoa</taxon>
        <taxon>Ecdysozoa</taxon>
        <taxon>Nematoda</taxon>
        <taxon>Chromadorea</taxon>
        <taxon>Rhabditida</taxon>
        <taxon>Spirurina</taxon>
        <taxon>Oxyuridomorpha</taxon>
        <taxon>Oxyuroidea</taxon>
        <taxon>Oxyuridae</taxon>
        <taxon>Enterobius</taxon>
    </lineage>
</organism>
<dbReference type="Proteomes" id="UP000274131">
    <property type="component" value="Unassembled WGS sequence"/>
</dbReference>
<name>A0A0N4VK16_ENTVE</name>
<gene>
    <name evidence="2" type="ORF">EVEC_LOCUS10512</name>
</gene>
<accession>A0A0N4VK16</accession>
<proteinExistence type="predicted"/>
<reference evidence="2 3" key="2">
    <citation type="submission" date="2018-10" db="EMBL/GenBank/DDBJ databases">
        <authorList>
            <consortium name="Pathogen Informatics"/>
        </authorList>
    </citation>
    <scope>NUCLEOTIDE SEQUENCE [LARGE SCALE GENOMIC DNA]</scope>
</reference>
<keyword evidence="1" id="KW-1133">Transmembrane helix</keyword>
<dbReference type="AlphaFoldDB" id="A0A0N4VK16"/>
<feature type="transmembrane region" description="Helical" evidence="1">
    <location>
        <begin position="12"/>
        <end position="30"/>
    </location>
</feature>
<evidence type="ECO:0000256" key="1">
    <source>
        <dbReference type="SAM" id="Phobius"/>
    </source>
</evidence>
<keyword evidence="1" id="KW-0472">Membrane</keyword>
<evidence type="ECO:0000313" key="2">
    <source>
        <dbReference type="EMBL" id="VDD95761.1"/>
    </source>
</evidence>
<sequence>MDGQYTCVQRNRVMAVFFIPYIIANVNYTASAVMSLIVSIFFAIACIVVLIVSRYYSRRNAQNIALVSPESTEMTRKQNLITENVDFREMTIP</sequence>
<keyword evidence="1" id="KW-0812">Transmembrane</keyword>
<reference evidence="4" key="1">
    <citation type="submission" date="2017-02" db="UniProtKB">
        <authorList>
            <consortium name="WormBaseParasite"/>
        </authorList>
    </citation>
    <scope>IDENTIFICATION</scope>
</reference>
<evidence type="ECO:0000313" key="4">
    <source>
        <dbReference type="WBParaSite" id="EVEC_0001119801-mRNA-1"/>
    </source>
</evidence>